<gene>
    <name evidence="1" type="primary">ORF11572</name>
</gene>
<proteinExistence type="predicted"/>
<accession>A0A0B6Y360</accession>
<reference evidence="1" key="1">
    <citation type="submission" date="2014-12" db="EMBL/GenBank/DDBJ databases">
        <title>Insight into the proteome of Arion vulgaris.</title>
        <authorList>
            <person name="Aradska J."/>
            <person name="Bulat T."/>
            <person name="Smidak R."/>
            <person name="Sarate P."/>
            <person name="Gangsoo J."/>
            <person name="Sialana F."/>
            <person name="Bilban M."/>
            <person name="Lubec G."/>
        </authorList>
    </citation>
    <scope>NUCLEOTIDE SEQUENCE</scope>
    <source>
        <tissue evidence="1">Skin</tissue>
    </source>
</reference>
<feature type="non-terminal residue" evidence="1">
    <location>
        <position position="71"/>
    </location>
</feature>
<protein>
    <submittedName>
        <fullName evidence="1">Uncharacterized protein</fullName>
    </submittedName>
</protein>
<dbReference type="AlphaFoldDB" id="A0A0B6Y360"/>
<organism evidence="1">
    <name type="scientific">Arion vulgaris</name>
    <dbReference type="NCBI Taxonomy" id="1028688"/>
    <lineage>
        <taxon>Eukaryota</taxon>
        <taxon>Metazoa</taxon>
        <taxon>Spiralia</taxon>
        <taxon>Lophotrochozoa</taxon>
        <taxon>Mollusca</taxon>
        <taxon>Gastropoda</taxon>
        <taxon>Heterobranchia</taxon>
        <taxon>Euthyneura</taxon>
        <taxon>Panpulmonata</taxon>
        <taxon>Eupulmonata</taxon>
        <taxon>Stylommatophora</taxon>
        <taxon>Helicina</taxon>
        <taxon>Arionoidea</taxon>
        <taxon>Arionidae</taxon>
        <taxon>Arion</taxon>
    </lineage>
</organism>
<name>A0A0B6Y360_9EUPU</name>
<sequence length="71" mass="7176">QKPLLKQNAAPAMVFTSSLTNLSSGAISSQAQVVMTSSMDSADVTSQLINPTSLVSDSGHVNPLALSEGSG</sequence>
<dbReference type="EMBL" id="HACG01003887">
    <property type="protein sequence ID" value="CEK50752.1"/>
    <property type="molecule type" value="Transcribed_RNA"/>
</dbReference>
<feature type="non-terminal residue" evidence="1">
    <location>
        <position position="1"/>
    </location>
</feature>
<evidence type="ECO:0000313" key="1">
    <source>
        <dbReference type="EMBL" id="CEK50752.1"/>
    </source>
</evidence>